<evidence type="ECO:0000256" key="9">
    <source>
        <dbReference type="PROSITE-ProRule" id="PRU01091"/>
    </source>
</evidence>
<comment type="caution">
    <text evidence="12">The sequence shown here is derived from an EMBL/GenBank/DDBJ whole genome shotgun (WGS) entry which is preliminary data.</text>
</comment>
<dbReference type="Pfam" id="PF00486">
    <property type="entry name" value="Trans_reg_C"/>
    <property type="match status" value="1"/>
</dbReference>
<dbReference type="Gene3D" id="6.10.250.690">
    <property type="match status" value="1"/>
</dbReference>
<keyword evidence="3 8" id="KW-0597">Phosphoprotein</keyword>
<evidence type="ECO:0000313" key="12">
    <source>
        <dbReference type="EMBL" id="MFK2825397.1"/>
    </source>
</evidence>
<comment type="subcellular location">
    <subcellularLocation>
        <location evidence="1">Cytoplasm</location>
    </subcellularLocation>
</comment>
<reference evidence="12 13" key="1">
    <citation type="submission" date="2023-07" db="EMBL/GenBank/DDBJ databases">
        <title>Bacillus lucianemedeirus sp. nov, a new species isolated from an immunobiological production facility.</title>
        <authorList>
            <person name="Costa L.V."/>
            <person name="Miranda R.V.S.L."/>
            <person name="Brandao M.L.L."/>
            <person name="Reis C.M.F."/>
            <person name="Frazao A.M."/>
            <person name="Cruz F.V."/>
            <person name="Baio P.V.P."/>
            <person name="Veras J.F.C."/>
            <person name="Ramos J.N."/>
            <person name="Vieira V."/>
        </authorList>
    </citation>
    <scope>NUCLEOTIDE SEQUENCE [LARGE SCALE GENOMIC DNA]</scope>
    <source>
        <strain evidence="12 13">B190/17</strain>
    </source>
</reference>
<dbReference type="Gene3D" id="3.40.50.2300">
    <property type="match status" value="1"/>
</dbReference>
<evidence type="ECO:0000259" key="11">
    <source>
        <dbReference type="PROSITE" id="PS51755"/>
    </source>
</evidence>
<proteinExistence type="predicted"/>
<dbReference type="RefSeq" id="WP_404315930.1">
    <property type="nucleotide sequence ID" value="NZ_JAUIYO010000003.1"/>
</dbReference>
<evidence type="ECO:0000256" key="3">
    <source>
        <dbReference type="ARBA" id="ARBA00022553"/>
    </source>
</evidence>
<dbReference type="SMART" id="SM00448">
    <property type="entry name" value="REC"/>
    <property type="match status" value="1"/>
</dbReference>
<organism evidence="12 13">
    <name type="scientific">Bacillus lumedeiriae</name>
    <dbReference type="NCBI Taxonomy" id="3058829"/>
    <lineage>
        <taxon>Bacteria</taxon>
        <taxon>Bacillati</taxon>
        <taxon>Bacillota</taxon>
        <taxon>Bacilli</taxon>
        <taxon>Bacillales</taxon>
        <taxon>Bacillaceae</taxon>
        <taxon>Bacillus</taxon>
    </lineage>
</organism>
<accession>A0ABW8I7H3</accession>
<dbReference type="PROSITE" id="PS51755">
    <property type="entry name" value="OMPR_PHOB"/>
    <property type="match status" value="1"/>
</dbReference>
<evidence type="ECO:0000256" key="4">
    <source>
        <dbReference type="ARBA" id="ARBA00023012"/>
    </source>
</evidence>
<dbReference type="Gene3D" id="1.10.10.10">
    <property type="entry name" value="Winged helix-like DNA-binding domain superfamily/Winged helix DNA-binding domain"/>
    <property type="match status" value="1"/>
</dbReference>
<evidence type="ECO:0000313" key="13">
    <source>
        <dbReference type="Proteomes" id="UP001619911"/>
    </source>
</evidence>
<dbReference type="PANTHER" id="PTHR48111">
    <property type="entry name" value="REGULATOR OF RPOS"/>
    <property type="match status" value="1"/>
</dbReference>
<dbReference type="InterPro" id="IPR039420">
    <property type="entry name" value="WalR-like"/>
</dbReference>
<dbReference type="PANTHER" id="PTHR48111:SF1">
    <property type="entry name" value="TWO-COMPONENT RESPONSE REGULATOR ORR33"/>
    <property type="match status" value="1"/>
</dbReference>
<dbReference type="CDD" id="cd00383">
    <property type="entry name" value="trans_reg_C"/>
    <property type="match status" value="1"/>
</dbReference>
<evidence type="ECO:0000256" key="8">
    <source>
        <dbReference type="PROSITE-ProRule" id="PRU00169"/>
    </source>
</evidence>
<dbReference type="EMBL" id="JAUIYO010000003">
    <property type="protein sequence ID" value="MFK2825397.1"/>
    <property type="molecule type" value="Genomic_DNA"/>
</dbReference>
<protein>
    <submittedName>
        <fullName evidence="12">Response regulator transcription factor</fullName>
    </submittedName>
</protein>
<dbReference type="InterPro" id="IPR016032">
    <property type="entry name" value="Sig_transdc_resp-reg_C-effctor"/>
</dbReference>
<dbReference type="SUPFAM" id="SSF52172">
    <property type="entry name" value="CheY-like"/>
    <property type="match status" value="1"/>
</dbReference>
<evidence type="ECO:0000256" key="2">
    <source>
        <dbReference type="ARBA" id="ARBA00022490"/>
    </source>
</evidence>
<keyword evidence="7" id="KW-0804">Transcription</keyword>
<feature type="domain" description="Response regulatory" evidence="10">
    <location>
        <begin position="4"/>
        <end position="117"/>
    </location>
</feature>
<dbReference type="InterPro" id="IPR036388">
    <property type="entry name" value="WH-like_DNA-bd_sf"/>
</dbReference>
<evidence type="ECO:0000256" key="1">
    <source>
        <dbReference type="ARBA" id="ARBA00004496"/>
    </source>
</evidence>
<feature type="modified residue" description="4-aspartylphosphate" evidence="8">
    <location>
        <position position="53"/>
    </location>
</feature>
<sequence length="230" mass="25718">MTAAILLAEDELAISQVLKAYLTKGGFHVVQAFDGQQALDLFHSELPDLVLLDVMMPKADGWTVLKEIRQTSSCPVIMLTALGDVNYRLEGLNNGADDYITKPFNGEEVVARVKAVLRRSGNEMPSSFIKHYGSLTIDSSAHRVSLKGVDLTLPPRDLSVLLFLASQPNRTFTREQLIEHVWGHDYDGSDRAVDLSIKRLRKALKNWPETEGEIKTLRGLGYQFCVYENN</sequence>
<dbReference type="PROSITE" id="PS50110">
    <property type="entry name" value="RESPONSE_REGULATORY"/>
    <property type="match status" value="1"/>
</dbReference>
<evidence type="ECO:0000256" key="6">
    <source>
        <dbReference type="ARBA" id="ARBA00023125"/>
    </source>
</evidence>
<keyword evidence="4" id="KW-0902">Two-component regulatory system</keyword>
<dbReference type="Proteomes" id="UP001619911">
    <property type="component" value="Unassembled WGS sequence"/>
</dbReference>
<dbReference type="InterPro" id="IPR001867">
    <property type="entry name" value="OmpR/PhoB-type_DNA-bd"/>
</dbReference>
<dbReference type="InterPro" id="IPR011006">
    <property type="entry name" value="CheY-like_superfamily"/>
</dbReference>
<gene>
    <name evidence="12" type="ORF">QYG89_06805</name>
</gene>
<dbReference type="InterPro" id="IPR001789">
    <property type="entry name" value="Sig_transdc_resp-reg_receiver"/>
</dbReference>
<feature type="domain" description="OmpR/PhoB-type" evidence="11">
    <location>
        <begin position="126"/>
        <end position="226"/>
    </location>
</feature>
<dbReference type="SUPFAM" id="SSF46894">
    <property type="entry name" value="C-terminal effector domain of the bipartite response regulators"/>
    <property type="match status" value="1"/>
</dbReference>
<keyword evidence="13" id="KW-1185">Reference proteome</keyword>
<keyword evidence="5" id="KW-0805">Transcription regulation</keyword>
<feature type="DNA-binding region" description="OmpR/PhoB-type" evidence="9">
    <location>
        <begin position="126"/>
        <end position="226"/>
    </location>
</feature>
<keyword evidence="2" id="KW-0963">Cytoplasm</keyword>
<evidence type="ECO:0000256" key="5">
    <source>
        <dbReference type="ARBA" id="ARBA00023015"/>
    </source>
</evidence>
<dbReference type="SMART" id="SM00862">
    <property type="entry name" value="Trans_reg_C"/>
    <property type="match status" value="1"/>
</dbReference>
<keyword evidence="6 9" id="KW-0238">DNA-binding</keyword>
<evidence type="ECO:0000259" key="10">
    <source>
        <dbReference type="PROSITE" id="PS50110"/>
    </source>
</evidence>
<dbReference type="CDD" id="cd17574">
    <property type="entry name" value="REC_OmpR"/>
    <property type="match status" value="1"/>
</dbReference>
<evidence type="ECO:0000256" key="7">
    <source>
        <dbReference type="ARBA" id="ARBA00023163"/>
    </source>
</evidence>
<name>A0ABW8I7H3_9BACI</name>
<dbReference type="Pfam" id="PF00072">
    <property type="entry name" value="Response_reg"/>
    <property type="match status" value="1"/>
</dbReference>